<organism evidence="2 3">
    <name type="scientific">Plasmodiophora brassicae</name>
    <name type="common">Clubroot disease agent</name>
    <dbReference type="NCBI Taxonomy" id="37360"/>
    <lineage>
        <taxon>Eukaryota</taxon>
        <taxon>Sar</taxon>
        <taxon>Rhizaria</taxon>
        <taxon>Endomyxa</taxon>
        <taxon>Phytomyxea</taxon>
        <taxon>Plasmodiophorida</taxon>
        <taxon>Plasmodiophoridae</taxon>
        <taxon>Plasmodiophora</taxon>
    </lineage>
</organism>
<dbReference type="PANTHER" id="PTHR31472">
    <property type="entry name" value="OS05G0244600 PROTEIN"/>
    <property type="match status" value="1"/>
</dbReference>
<dbReference type="Pfam" id="PF21473">
    <property type="entry name" value="OB_Ssb-like"/>
    <property type="match status" value="1"/>
</dbReference>
<sequence length="143" mass="15508">MAVGVSDEGASAASKPALAKPVFVSLSTCEPEMAGYNLKVQVMSCKTIQDRRRPDGTRHAIVEAVVADPSACCTLTLRGDQVDLVKPGDRIILRNAKTVIFDEHMRLCVDPWGRIVPDDNPDMAAEQNLDNDLSAIAFELVQN</sequence>
<dbReference type="SUPFAM" id="SSF50249">
    <property type="entry name" value="Nucleic acid-binding proteins"/>
    <property type="match status" value="1"/>
</dbReference>
<evidence type="ECO:0000259" key="1">
    <source>
        <dbReference type="Pfam" id="PF21473"/>
    </source>
</evidence>
<feature type="domain" description="Single-stranded DNA binding protein Ssb-like OB fold" evidence="1">
    <location>
        <begin position="30"/>
        <end position="115"/>
    </location>
</feature>
<evidence type="ECO:0000313" key="3">
    <source>
        <dbReference type="Proteomes" id="UP000039324"/>
    </source>
</evidence>
<evidence type="ECO:0000313" key="2">
    <source>
        <dbReference type="EMBL" id="CEO96539.1"/>
    </source>
</evidence>
<reference evidence="2 3" key="1">
    <citation type="submission" date="2015-02" db="EMBL/GenBank/DDBJ databases">
        <authorList>
            <person name="Chooi Y.-H."/>
        </authorList>
    </citation>
    <scope>NUCLEOTIDE SEQUENCE [LARGE SCALE GENOMIC DNA]</scope>
    <source>
        <strain evidence="2">E3</strain>
    </source>
</reference>
<dbReference type="InterPro" id="IPR012340">
    <property type="entry name" value="NA-bd_OB-fold"/>
</dbReference>
<protein>
    <recommendedName>
        <fullName evidence="1">Single-stranded DNA binding protein Ssb-like OB fold domain-containing protein</fullName>
    </recommendedName>
</protein>
<keyword evidence="3" id="KW-1185">Reference proteome</keyword>
<dbReference type="EMBL" id="CDSF01000068">
    <property type="protein sequence ID" value="CEO96539.1"/>
    <property type="molecule type" value="Genomic_DNA"/>
</dbReference>
<dbReference type="STRING" id="37360.A0A0G4IMY7"/>
<dbReference type="PANTHER" id="PTHR31472:SF5">
    <property type="entry name" value="OS05G0244600 PROTEIN"/>
    <property type="match status" value="1"/>
</dbReference>
<dbReference type="Gene3D" id="2.40.50.140">
    <property type="entry name" value="Nucleic acid-binding proteins"/>
    <property type="match status" value="1"/>
</dbReference>
<dbReference type="AlphaFoldDB" id="A0A0G4IMY7"/>
<proteinExistence type="predicted"/>
<dbReference type="OrthoDB" id="2274046at2759"/>
<name>A0A0G4IMY7_PLABS</name>
<dbReference type="InterPro" id="IPR048970">
    <property type="entry name" value="OB_Ssb-like"/>
</dbReference>
<gene>
    <name evidence="2" type="ORF">PBRA_005148</name>
</gene>
<dbReference type="Proteomes" id="UP000039324">
    <property type="component" value="Unassembled WGS sequence"/>
</dbReference>
<accession>A0A0G4IMY7</accession>
<dbReference type="OMA" id="LWNEQAD"/>